<reference evidence="5" key="1">
    <citation type="submission" date="2018-06" db="EMBL/GenBank/DDBJ databases">
        <title>Aestuariibacter litoralis strain KCTC 52945T.</title>
        <authorList>
            <person name="Li X."/>
            <person name="Salam N."/>
            <person name="Li J.-L."/>
            <person name="Chen Y.-M."/>
            <person name="Yang Z.-W."/>
            <person name="Zhang L.-Y."/>
            <person name="Han M.-X."/>
            <person name="Xiao M."/>
            <person name="Li W.-J."/>
        </authorList>
    </citation>
    <scope>NUCLEOTIDE SEQUENCE [LARGE SCALE GENOMIC DNA]</scope>
    <source>
        <strain evidence="5">KCTC 52945</strain>
    </source>
</reference>
<dbReference type="SUPFAM" id="SSF48452">
    <property type="entry name" value="TPR-like"/>
    <property type="match status" value="1"/>
</dbReference>
<dbReference type="NCBIfam" id="TIGR02795">
    <property type="entry name" value="tol_pal_ybgF"/>
    <property type="match status" value="1"/>
</dbReference>
<dbReference type="InterPro" id="IPR014162">
    <property type="entry name" value="CpoB_C"/>
</dbReference>
<protein>
    <recommendedName>
        <fullName evidence="1">Cell division coordinator CpoB</fullName>
    </recommendedName>
</protein>
<sequence precursor="true">MQIMLKYVKSSVAAAALLGLGLMTPAMAQSASEMAVRMQQLEEQVRQLTGQVQELSFQVKQLKAQGGAPQQSGAAQPQQPAASVAVAAPQPAEPSQQKRLAAASAGTPIPDSNGIETIEQAPIAAPAPAPAPAAGEIVQQDVPGAAPAAKVFGALDTAAAQPNDGGFQGQVLVPPSQQEPGDDYVQQGSMAPSAATGDNAIETVSLQPEAATETPESLYERSNESLLRRQFGDAEAGFSTFLQKYPEHSLSGSAQYWLGETYYAQNDYKRAAANFLQGYKKYPTSRRAPDSLLKLGISLNRLGQGEQACAAFAAVNTEYPKAVDARRRAQAEAKRAGCAS</sequence>
<keyword evidence="5" id="KW-1185">Reference proteome</keyword>
<feature type="region of interest" description="Disordered" evidence="3">
    <location>
        <begin position="64"/>
        <end position="114"/>
    </location>
</feature>
<keyword evidence="1" id="KW-0574">Periplasm</keyword>
<dbReference type="Proteomes" id="UP000248795">
    <property type="component" value="Unassembled WGS sequence"/>
</dbReference>
<dbReference type="EMBL" id="QKVK01000001">
    <property type="protein sequence ID" value="PZF78540.1"/>
    <property type="molecule type" value="Genomic_DNA"/>
</dbReference>
<gene>
    <name evidence="4" type="primary">ygbF</name>
    <name evidence="1" type="synonym">cpoB</name>
    <name evidence="4" type="ORF">DK847_01660</name>
</gene>
<feature type="region of interest" description="Disordered" evidence="3">
    <location>
        <begin position="160"/>
        <end position="195"/>
    </location>
</feature>
<feature type="repeat" description="TPR" evidence="2">
    <location>
        <begin position="252"/>
        <end position="285"/>
    </location>
</feature>
<keyword evidence="2" id="KW-0802">TPR repeat</keyword>
<keyword evidence="1" id="KW-0131">Cell cycle</keyword>
<accession>A0A2W2B0U6</accession>
<dbReference type="Gene3D" id="1.25.40.10">
    <property type="entry name" value="Tetratricopeptide repeat domain"/>
    <property type="match status" value="1"/>
</dbReference>
<dbReference type="InterPro" id="IPR019734">
    <property type="entry name" value="TPR_rpt"/>
</dbReference>
<evidence type="ECO:0000256" key="2">
    <source>
        <dbReference type="PROSITE-ProRule" id="PRU00339"/>
    </source>
</evidence>
<comment type="similarity">
    <text evidence="1">Belongs to the CpoB family.</text>
</comment>
<dbReference type="Pfam" id="PF13174">
    <property type="entry name" value="TPR_6"/>
    <property type="match status" value="2"/>
</dbReference>
<dbReference type="GO" id="GO:0043093">
    <property type="term" value="P:FtsZ-dependent cytokinesis"/>
    <property type="evidence" value="ECO:0007669"/>
    <property type="project" value="UniProtKB-UniRule"/>
</dbReference>
<feature type="signal peptide" evidence="1">
    <location>
        <begin position="1"/>
        <end position="28"/>
    </location>
</feature>
<evidence type="ECO:0000313" key="4">
    <source>
        <dbReference type="EMBL" id="PZF78540.1"/>
    </source>
</evidence>
<feature type="chain" id="PRO_5016185251" description="Cell division coordinator CpoB" evidence="1">
    <location>
        <begin position="29"/>
        <end position="340"/>
    </location>
</feature>
<organism evidence="4 5">
    <name type="scientific">Aestuariivirga litoralis</name>
    <dbReference type="NCBI Taxonomy" id="2650924"/>
    <lineage>
        <taxon>Bacteria</taxon>
        <taxon>Pseudomonadati</taxon>
        <taxon>Pseudomonadota</taxon>
        <taxon>Alphaproteobacteria</taxon>
        <taxon>Hyphomicrobiales</taxon>
        <taxon>Aestuariivirgaceae</taxon>
        <taxon>Aestuariivirga</taxon>
    </lineage>
</organism>
<dbReference type="HAMAP" id="MF_02066">
    <property type="entry name" value="CpoB"/>
    <property type="match status" value="1"/>
</dbReference>
<comment type="caution">
    <text evidence="4">The sequence shown here is derived from an EMBL/GenBank/DDBJ whole genome shotgun (WGS) entry which is preliminary data.</text>
</comment>
<feature type="compositionally biased region" description="Low complexity" evidence="3">
    <location>
        <begin position="64"/>
        <end position="97"/>
    </location>
</feature>
<comment type="subcellular location">
    <subcellularLocation>
        <location evidence="1">Periplasm</location>
    </subcellularLocation>
</comment>
<proteinExistence type="inferred from homology"/>
<comment type="function">
    <text evidence="1">Mediates coordination of peptidoglycan synthesis and outer membrane constriction during cell division.</text>
</comment>
<dbReference type="InterPro" id="IPR011990">
    <property type="entry name" value="TPR-like_helical_dom_sf"/>
</dbReference>
<evidence type="ECO:0000256" key="3">
    <source>
        <dbReference type="SAM" id="MobiDB-lite"/>
    </source>
</evidence>
<keyword evidence="1" id="KW-0732">Signal</keyword>
<dbReference type="GO" id="GO:0030288">
    <property type="term" value="C:outer membrane-bounded periplasmic space"/>
    <property type="evidence" value="ECO:0007669"/>
    <property type="project" value="UniProtKB-UniRule"/>
</dbReference>
<dbReference type="PROSITE" id="PS50005">
    <property type="entry name" value="TPR"/>
    <property type="match status" value="1"/>
</dbReference>
<evidence type="ECO:0000256" key="1">
    <source>
        <dbReference type="HAMAP-Rule" id="MF_02066"/>
    </source>
</evidence>
<dbReference type="InterPro" id="IPR034706">
    <property type="entry name" value="CpoB"/>
</dbReference>
<name>A0A2W2B0U6_9HYPH</name>
<evidence type="ECO:0000313" key="5">
    <source>
        <dbReference type="Proteomes" id="UP000248795"/>
    </source>
</evidence>
<dbReference type="AlphaFoldDB" id="A0A2W2B0U6"/>
<keyword evidence="1" id="KW-0132">Cell division</keyword>